<dbReference type="AlphaFoldDB" id="A0AAD9I079"/>
<accession>A0AAD9I079</accession>
<organism evidence="2 3">
    <name type="scientific">Phyllachora maydis</name>
    <dbReference type="NCBI Taxonomy" id="1825666"/>
    <lineage>
        <taxon>Eukaryota</taxon>
        <taxon>Fungi</taxon>
        <taxon>Dikarya</taxon>
        <taxon>Ascomycota</taxon>
        <taxon>Pezizomycotina</taxon>
        <taxon>Sordariomycetes</taxon>
        <taxon>Sordariomycetidae</taxon>
        <taxon>Phyllachorales</taxon>
        <taxon>Phyllachoraceae</taxon>
        <taxon>Phyllachora</taxon>
    </lineage>
</organism>
<dbReference type="EMBL" id="JAQQPM010000002">
    <property type="protein sequence ID" value="KAK2068185.1"/>
    <property type="molecule type" value="Genomic_DNA"/>
</dbReference>
<evidence type="ECO:0000313" key="2">
    <source>
        <dbReference type="EMBL" id="KAK2068185.1"/>
    </source>
</evidence>
<evidence type="ECO:0000256" key="1">
    <source>
        <dbReference type="SAM" id="SignalP"/>
    </source>
</evidence>
<gene>
    <name evidence="2" type="ORF">P8C59_002842</name>
</gene>
<keyword evidence="1" id="KW-0732">Signal</keyword>
<name>A0AAD9I079_9PEZI</name>
<dbReference type="InterPro" id="IPR017853">
    <property type="entry name" value="GH"/>
</dbReference>
<reference evidence="2" key="1">
    <citation type="journal article" date="2023" name="Mol. Plant Microbe Interact.">
        <title>Elucidating the Obligate Nature and Biological Capacity of an Invasive Fungal Corn Pathogen.</title>
        <authorList>
            <person name="MacCready J.S."/>
            <person name="Roggenkamp E.M."/>
            <person name="Gdanetz K."/>
            <person name="Chilvers M.I."/>
        </authorList>
    </citation>
    <scope>NUCLEOTIDE SEQUENCE</scope>
    <source>
        <strain evidence="2">PM02</strain>
    </source>
</reference>
<dbReference type="SUPFAM" id="SSF51445">
    <property type="entry name" value="(Trans)glycosidases"/>
    <property type="match status" value="1"/>
</dbReference>
<evidence type="ECO:0000313" key="3">
    <source>
        <dbReference type="Proteomes" id="UP001217918"/>
    </source>
</evidence>
<keyword evidence="3" id="KW-1185">Reference proteome</keyword>
<protein>
    <recommendedName>
        <fullName evidence="4">Glycoside hydrolase subgroup catalytic core protein</fullName>
    </recommendedName>
</protein>
<feature type="chain" id="PRO_5042262791" description="Glycoside hydrolase subgroup catalytic core protein" evidence="1">
    <location>
        <begin position="22"/>
        <end position="577"/>
    </location>
</feature>
<comment type="caution">
    <text evidence="2">The sequence shown here is derived from an EMBL/GenBank/DDBJ whole genome shotgun (WGS) entry which is preliminary data.</text>
</comment>
<evidence type="ECO:0008006" key="4">
    <source>
        <dbReference type="Google" id="ProtNLM"/>
    </source>
</evidence>
<sequence length="577" mass="61803">MQQSLLRLLLLGAVVARRASGQDQTGFHPDWPRWCGKVYESGYPSFNPGGQMSEPPVAPNAPLLNVQFQPRYSLYLSDETEGQFVVNAELSPYFGQQPWSNKTAATATTLSCSINVASTNLVLVERNLTVGTTGNLFSFDLGRLTPSLDPIDVVLYGAPSAGDGPSFAVNASLLFLPTKTNNGSATRLDKLHGGMQFRDARPGHAFAPLLPYGFYASNDGFLKAADASAQIAQYAALGLNAMVPLAFKPDNAGPFAQFDQLGLKYMYDLRDQYQNASWVTEQVLAARDGPALFAYWSADEPDGHQDPFNAPVQARDLIRRLDPYHPVALVLNCQDYYFAEYSAGADIIMEDVYPIGINSTFSKWGTACNTTLGDCGCDNCQGNVQDVSRRLDDLARYERWLNRWPKTKIHNPQSFFGEGYWSRYPTVDEAYTMSILALNHGAQAIISWVWPTTSALAAAHGALARAVSAGPVAAFLAGGDAGARPRPLAVNTPNSATALVDAAAWVAAGGRQALVAVANAGYADVQGPVRVSVPNASAVAAAPWGQVPWALDGDVLSVGLLPALGTSMVILDLRASG</sequence>
<feature type="signal peptide" evidence="1">
    <location>
        <begin position="1"/>
        <end position="21"/>
    </location>
</feature>
<dbReference type="Proteomes" id="UP001217918">
    <property type="component" value="Unassembled WGS sequence"/>
</dbReference>
<proteinExistence type="predicted"/>